<evidence type="ECO:0000313" key="1">
    <source>
        <dbReference type="EMBL" id="GAE86991.1"/>
    </source>
</evidence>
<comment type="caution">
    <text evidence="1">The sequence shown here is derived from an EMBL/GenBank/DDBJ whole genome shotgun (WGS) entry which is preliminary data.</text>
</comment>
<dbReference type="STRING" id="1294263.JCM21531_328"/>
<organism evidence="1 2">
    <name type="scientific">Acetivibrio straminisolvens JCM 21531</name>
    <dbReference type="NCBI Taxonomy" id="1294263"/>
    <lineage>
        <taxon>Bacteria</taxon>
        <taxon>Bacillati</taxon>
        <taxon>Bacillota</taxon>
        <taxon>Clostridia</taxon>
        <taxon>Eubacteriales</taxon>
        <taxon>Oscillospiraceae</taxon>
        <taxon>Acetivibrio</taxon>
    </lineage>
</organism>
<dbReference type="EMBL" id="BAVR01000003">
    <property type="protein sequence ID" value="GAE86991.1"/>
    <property type="molecule type" value="Genomic_DNA"/>
</dbReference>
<proteinExistence type="predicted"/>
<keyword evidence="2" id="KW-1185">Reference proteome</keyword>
<sequence>MKTVIVIGKVNDSKIDFSRFQKTDDSGSCRADHMDLDFGMQGVKQLKVFDQIVPAQRVADPKPDFPAVQVFHIIDLFLRCRQEMKDLIHILIQNASLKGQFDPLRCPDKQRASQLFFQLPDGAADGRLRDIHLLGGLCNAFTFCDVIEGFIQLQIHVKPYLSS</sequence>
<name>W4V1A2_9FIRM</name>
<evidence type="ECO:0000313" key="2">
    <source>
        <dbReference type="Proteomes" id="UP000019109"/>
    </source>
</evidence>
<dbReference type="Proteomes" id="UP000019109">
    <property type="component" value="Unassembled WGS sequence"/>
</dbReference>
<accession>W4V1A2</accession>
<gene>
    <name evidence="1" type="ORF">JCM21531_328</name>
</gene>
<reference evidence="1" key="1">
    <citation type="journal article" date="2014" name="Genome Announc.">
        <title>Draft Genome Sequence of Clostridium straminisolvens Strain JCM 21531T, Isolated from a Cellulose-Degrading Bacterial Community.</title>
        <authorList>
            <person name="Yuki M."/>
            <person name="Oshima K."/>
            <person name="Suda W."/>
            <person name="Sakamoto M."/>
            <person name="Kitamura K."/>
            <person name="Iida T."/>
            <person name="Hattori M."/>
            <person name="Ohkuma M."/>
        </authorList>
    </citation>
    <scope>NUCLEOTIDE SEQUENCE [LARGE SCALE GENOMIC DNA]</scope>
    <source>
        <strain evidence="1">JCM 21531</strain>
    </source>
</reference>
<protein>
    <submittedName>
        <fullName evidence="1">Uncharacterized protein</fullName>
    </submittedName>
</protein>
<dbReference type="AlphaFoldDB" id="W4V1A2"/>